<gene>
    <name evidence="4" type="ORF">Ae201684_017427</name>
</gene>
<keyword evidence="5" id="KW-1185">Reference proteome</keyword>
<dbReference type="Proteomes" id="UP000481153">
    <property type="component" value="Unassembled WGS sequence"/>
</dbReference>
<evidence type="ECO:0000256" key="3">
    <source>
        <dbReference type="PROSITE-ProRule" id="PRU00023"/>
    </source>
</evidence>
<feature type="repeat" description="ANK" evidence="3">
    <location>
        <begin position="135"/>
        <end position="167"/>
    </location>
</feature>
<dbReference type="InterPro" id="IPR036770">
    <property type="entry name" value="Ankyrin_rpt-contain_sf"/>
</dbReference>
<feature type="repeat" description="ANK" evidence="3">
    <location>
        <begin position="202"/>
        <end position="234"/>
    </location>
</feature>
<feature type="repeat" description="ANK" evidence="3">
    <location>
        <begin position="268"/>
        <end position="300"/>
    </location>
</feature>
<name>A0A6G0W995_9STRA</name>
<evidence type="ECO:0000313" key="4">
    <source>
        <dbReference type="EMBL" id="KAF0723755.1"/>
    </source>
</evidence>
<dbReference type="PROSITE" id="PS50297">
    <property type="entry name" value="ANK_REP_REGION"/>
    <property type="match status" value="8"/>
</dbReference>
<dbReference type="AlphaFoldDB" id="A0A6G0W995"/>
<dbReference type="PANTHER" id="PTHR24198">
    <property type="entry name" value="ANKYRIN REPEAT AND PROTEIN KINASE DOMAIN-CONTAINING PROTEIN"/>
    <property type="match status" value="1"/>
</dbReference>
<dbReference type="Pfam" id="PF12796">
    <property type="entry name" value="Ank_2"/>
    <property type="match status" value="3"/>
</dbReference>
<dbReference type="SMART" id="SM00248">
    <property type="entry name" value="ANK"/>
    <property type="match status" value="10"/>
</dbReference>
<evidence type="ECO:0000256" key="2">
    <source>
        <dbReference type="ARBA" id="ARBA00023043"/>
    </source>
</evidence>
<dbReference type="EMBL" id="VJMJ01000296">
    <property type="protein sequence ID" value="KAF0723755.1"/>
    <property type="molecule type" value="Genomic_DNA"/>
</dbReference>
<keyword evidence="1" id="KW-0677">Repeat</keyword>
<sequence length="703" mass="78363">MAVQVSRRMTDKIGSIFKTKTEKAYLDVTDSELTAMLLEAASSPALQDNLAVVRSLLTHGANVNSTDKHGNTPLYWASLRGHLETVKELLSSGARADISNHRDETALHKAAEHGHFNIVKELLAHNANVNKQTYEDKTALYWASARGNLEIVKILLEKKAKASIVNENCETPLFRAIVEGHFDIVVALLEASDPSVNKANYEDATPLHEASKKGKLDIVKLLLDHGADVDSTDQDGFTALEWASYNGYFEIVKILLHHDASVNTADKDGMTALMWATRFKYDEIVNELLTHGASVNLAERNGYTALHWAANFGHVDIVENLLAHGSFVGVTDMNGWTPLHLSSKDGHLDIVKLLLDAGAETLVKTKDGRTARGLGNDAIKPAIDDFELPISIQRAIERIGEVLQNANKSKSDIVVVGSAILNQSVQFQFHQENVLTTALTVERILRHVLRCGSPDEASALLTVLKVMESHLKNILETIDPLQLQLEDIQGQGKVQLIGSEIVRLQDRLVAAAENLHINLNDQVVGTVYDLQSQLGRTMDVMGNLDKKLKVIDDLRKEDQKDEHNNLLMQIKASLKLYDRQVALGNITYDENFVIQCESYKSIPATLMESGIWSDGKLIATTPFMLFGWKSKENTRRDWASTKSRRMTPELKSQWTLLMIYAKCDHCAAKFEMSEGTLLYPKWKDYSIHSLLNIKLHITYILPL</sequence>
<comment type="caution">
    <text evidence="4">The sequence shown here is derived from an EMBL/GenBank/DDBJ whole genome shotgun (WGS) entry which is preliminary data.</text>
</comment>
<dbReference type="Pfam" id="PF13637">
    <property type="entry name" value="Ank_4"/>
    <property type="match status" value="1"/>
</dbReference>
<feature type="repeat" description="ANK" evidence="3">
    <location>
        <begin position="301"/>
        <end position="333"/>
    </location>
</feature>
<dbReference type="VEuPathDB" id="FungiDB:AeMF1_021779"/>
<proteinExistence type="predicted"/>
<dbReference type="PROSITE" id="PS50088">
    <property type="entry name" value="ANK_REPEAT"/>
    <property type="match status" value="8"/>
</dbReference>
<organism evidence="4 5">
    <name type="scientific">Aphanomyces euteiches</name>
    <dbReference type="NCBI Taxonomy" id="100861"/>
    <lineage>
        <taxon>Eukaryota</taxon>
        <taxon>Sar</taxon>
        <taxon>Stramenopiles</taxon>
        <taxon>Oomycota</taxon>
        <taxon>Saprolegniomycetes</taxon>
        <taxon>Saprolegniales</taxon>
        <taxon>Verrucalvaceae</taxon>
        <taxon>Aphanomyces</taxon>
    </lineage>
</organism>
<evidence type="ECO:0000313" key="5">
    <source>
        <dbReference type="Proteomes" id="UP000481153"/>
    </source>
</evidence>
<dbReference type="PRINTS" id="PR01415">
    <property type="entry name" value="ANKYRIN"/>
</dbReference>
<feature type="repeat" description="ANK" evidence="3">
    <location>
        <begin position="69"/>
        <end position="101"/>
    </location>
</feature>
<dbReference type="SUPFAM" id="SSF48403">
    <property type="entry name" value="Ankyrin repeat"/>
    <property type="match status" value="1"/>
</dbReference>
<reference evidence="4 5" key="1">
    <citation type="submission" date="2019-07" db="EMBL/GenBank/DDBJ databases">
        <title>Genomics analysis of Aphanomyces spp. identifies a new class of oomycete effector associated with host adaptation.</title>
        <authorList>
            <person name="Gaulin E."/>
        </authorList>
    </citation>
    <scope>NUCLEOTIDE SEQUENCE [LARGE SCALE GENOMIC DNA]</scope>
    <source>
        <strain evidence="4 5">ATCC 201684</strain>
    </source>
</reference>
<feature type="repeat" description="ANK" evidence="3">
    <location>
        <begin position="235"/>
        <end position="267"/>
    </location>
</feature>
<dbReference type="InterPro" id="IPR002110">
    <property type="entry name" value="Ankyrin_rpt"/>
</dbReference>
<dbReference type="PANTHER" id="PTHR24198:SF165">
    <property type="entry name" value="ANKYRIN REPEAT-CONTAINING PROTEIN-RELATED"/>
    <property type="match status" value="1"/>
</dbReference>
<evidence type="ECO:0000256" key="1">
    <source>
        <dbReference type="ARBA" id="ARBA00022737"/>
    </source>
</evidence>
<protein>
    <submittedName>
        <fullName evidence="4">Uncharacterized protein</fullName>
    </submittedName>
</protein>
<keyword evidence="2 3" id="KW-0040">ANK repeat</keyword>
<feature type="repeat" description="ANK" evidence="3">
    <location>
        <begin position="334"/>
        <end position="366"/>
    </location>
</feature>
<dbReference type="Gene3D" id="1.25.40.20">
    <property type="entry name" value="Ankyrin repeat-containing domain"/>
    <property type="match status" value="3"/>
</dbReference>
<accession>A0A6G0W995</accession>
<feature type="repeat" description="ANK" evidence="3">
    <location>
        <begin position="102"/>
        <end position="134"/>
    </location>
</feature>